<proteinExistence type="predicted"/>
<evidence type="ECO:0000313" key="3">
    <source>
        <dbReference type="Proteomes" id="UP000077266"/>
    </source>
</evidence>
<protein>
    <submittedName>
        <fullName evidence="2">Uncharacterized protein</fullName>
    </submittedName>
</protein>
<dbReference type="AlphaFoldDB" id="A0A165KZQ2"/>
<evidence type="ECO:0000313" key="2">
    <source>
        <dbReference type="EMBL" id="KZV97134.1"/>
    </source>
</evidence>
<dbReference type="Proteomes" id="UP000077266">
    <property type="component" value="Unassembled WGS sequence"/>
</dbReference>
<gene>
    <name evidence="2" type="ORF">EXIGLDRAFT_833117</name>
</gene>
<feature type="transmembrane region" description="Helical" evidence="1">
    <location>
        <begin position="232"/>
        <end position="251"/>
    </location>
</feature>
<reference evidence="2 3" key="1">
    <citation type="journal article" date="2016" name="Mol. Biol. Evol.">
        <title>Comparative Genomics of Early-Diverging Mushroom-Forming Fungi Provides Insights into the Origins of Lignocellulose Decay Capabilities.</title>
        <authorList>
            <person name="Nagy L.G."/>
            <person name="Riley R."/>
            <person name="Tritt A."/>
            <person name="Adam C."/>
            <person name="Daum C."/>
            <person name="Floudas D."/>
            <person name="Sun H."/>
            <person name="Yadav J.S."/>
            <person name="Pangilinan J."/>
            <person name="Larsson K.H."/>
            <person name="Matsuura K."/>
            <person name="Barry K."/>
            <person name="Labutti K."/>
            <person name="Kuo R."/>
            <person name="Ohm R.A."/>
            <person name="Bhattacharya S.S."/>
            <person name="Shirouzu T."/>
            <person name="Yoshinaga Y."/>
            <person name="Martin F.M."/>
            <person name="Grigoriev I.V."/>
            <person name="Hibbett D.S."/>
        </authorList>
    </citation>
    <scope>NUCLEOTIDE SEQUENCE [LARGE SCALE GENOMIC DNA]</scope>
    <source>
        <strain evidence="2 3">HHB12029</strain>
    </source>
</reference>
<organism evidence="2 3">
    <name type="scientific">Exidia glandulosa HHB12029</name>
    <dbReference type="NCBI Taxonomy" id="1314781"/>
    <lineage>
        <taxon>Eukaryota</taxon>
        <taxon>Fungi</taxon>
        <taxon>Dikarya</taxon>
        <taxon>Basidiomycota</taxon>
        <taxon>Agaricomycotina</taxon>
        <taxon>Agaricomycetes</taxon>
        <taxon>Auriculariales</taxon>
        <taxon>Exidiaceae</taxon>
        <taxon>Exidia</taxon>
    </lineage>
</organism>
<name>A0A165KZQ2_EXIGL</name>
<keyword evidence="1" id="KW-0472">Membrane</keyword>
<feature type="transmembrane region" description="Helical" evidence="1">
    <location>
        <begin position="194"/>
        <end position="211"/>
    </location>
</feature>
<keyword evidence="1" id="KW-0812">Transmembrane</keyword>
<accession>A0A165KZQ2</accession>
<sequence length="331" mass="36361">MSQCKALPNAFMYARSSPSLDYYCPLPTEGSAAAAPSLVDVARDLYLQHTCHAARPWVEATAFVSATFIVARPLLHCPGCRRVHAACTTVLLATFVAIACATPGTLSVEAGVWFLNTYRCADVFVTIILAMFAGPCDDHPLMTYMHGIDITNGFKLSTLGVVQAYGIVGLSIMFGSHEEPMMAACNELSMYGAGGYPAHLLLRWFALHPWVAQSKSGILREMLRVADDPCRATYFAYGTIVLFTIGILILFGRLKLPLSSYIVLAVNIATKGSSHMCRSLGWLDWGKCVGFGMGCMMPFVLLIWYPCLLSDTLTRKKKLVRWNAFRSFHDT</sequence>
<feature type="transmembrane region" description="Helical" evidence="1">
    <location>
        <begin position="289"/>
        <end position="309"/>
    </location>
</feature>
<keyword evidence="1" id="KW-1133">Transmembrane helix</keyword>
<keyword evidence="3" id="KW-1185">Reference proteome</keyword>
<feature type="transmembrane region" description="Helical" evidence="1">
    <location>
        <begin position="112"/>
        <end position="133"/>
    </location>
</feature>
<feature type="transmembrane region" description="Helical" evidence="1">
    <location>
        <begin position="83"/>
        <end position="106"/>
    </location>
</feature>
<dbReference type="EMBL" id="KV425934">
    <property type="protein sequence ID" value="KZV97134.1"/>
    <property type="molecule type" value="Genomic_DNA"/>
</dbReference>
<feature type="transmembrane region" description="Helical" evidence="1">
    <location>
        <begin position="154"/>
        <end position="174"/>
    </location>
</feature>
<evidence type="ECO:0000256" key="1">
    <source>
        <dbReference type="SAM" id="Phobius"/>
    </source>
</evidence>
<dbReference type="InParanoid" id="A0A165KZQ2"/>